<dbReference type="Gene3D" id="2.70.98.70">
    <property type="match status" value="1"/>
</dbReference>
<proteinExistence type="predicted"/>
<name>A0A543EF29_9MICO</name>
<dbReference type="GO" id="GO:0016829">
    <property type="term" value="F:lyase activity"/>
    <property type="evidence" value="ECO:0007669"/>
    <property type="project" value="InterPro"/>
</dbReference>
<evidence type="ECO:0000313" key="5">
    <source>
        <dbReference type="Proteomes" id="UP000320235"/>
    </source>
</evidence>
<keyword evidence="5" id="KW-1185">Reference proteome</keyword>
<dbReference type="GO" id="GO:0030313">
    <property type="term" value="C:cell envelope"/>
    <property type="evidence" value="ECO:0007669"/>
    <property type="project" value="UniProtKB-SubCell"/>
</dbReference>
<sequence>MTATVPATRTFRGRLAETYERQAGTDAAGFATALAGVLAPPSRALPVASADDRSVWAPGGSADAVSIDGILERAEADLDQPWPVPLASAAARLHDDGNREGWESVLYERQRRLSRAAVAAAVHADDPVRGRRYLAEVLDGVWLFCEQSSWCWPAHDDAFRERGSVLPVVTAPYLDLGAGEVASLLAWVDQLIGDRLEARYPGIRSRVRHEMRVRIFEPFTRRRDWHWLGLDGDVHNWNPWIHGNVLVAALRLLDDPAEADERTAIVALALEGIDRYVSVLPEDGAIDEGYAYWWNGACRALEALDVVRHATGGVLDASGITALRETVAFPHRMHLGADWYLNLADGQARVSAAQPWHALHRAALAVGDRDAAAHAASHRTPGSPAAIEHPGFGRLLRGITDPAWIAASQESSPFPRDVWLPSTQVLLARSQRGTSRGLAVATKGGHNGEHHNHNDVGSFIVASDGVPVVVDAGRPTYTLQTFGPDRYDIWTMQSGWHNVPVIDGQEQPPGAEYAASGVEVHVGDDSVFSAELSGAYPAAGPWRRTVRLDRAAARVVVADDWTPARAESDPRVRTDEATRRGTDAADPRVSSDLRISGSDSAHPGRTEVRLLLAGEVRREEDAVVVTPLEGATPVRISWPAGVEAALLVRELDDPVLSSVWGAKLTRLDLDVTSRDGIAVTVELDQTNAEDA</sequence>
<dbReference type="EMBL" id="VFPE01000006">
    <property type="protein sequence ID" value="TQM20190.1"/>
    <property type="molecule type" value="Genomic_DNA"/>
</dbReference>
<evidence type="ECO:0000256" key="2">
    <source>
        <dbReference type="SAM" id="MobiDB-lite"/>
    </source>
</evidence>
<reference evidence="4 5" key="1">
    <citation type="submission" date="2019-06" db="EMBL/GenBank/DDBJ databases">
        <title>Sequencing the genomes of 1000 actinobacteria strains.</title>
        <authorList>
            <person name="Klenk H.-P."/>
        </authorList>
    </citation>
    <scope>NUCLEOTIDE SEQUENCE [LARGE SCALE GENOMIC DNA]</scope>
    <source>
        <strain evidence="4 5">DSM 105492</strain>
    </source>
</reference>
<comment type="caution">
    <text evidence="4">The sequence shown here is derived from an EMBL/GenBank/DDBJ whole genome shotgun (WGS) entry which is preliminary data.</text>
</comment>
<dbReference type="InterPro" id="IPR012480">
    <property type="entry name" value="Hepar_II_III_C"/>
</dbReference>
<accession>A0A543EF29</accession>
<protein>
    <submittedName>
        <fullName evidence="4">Heparinase II/III-like protein</fullName>
    </submittedName>
</protein>
<feature type="region of interest" description="Disordered" evidence="2">
    <location>
        <begin position="565"/>
        <end position="602"/>
    </location>
</feature>
<dbReference type="RefSeq" id="WP_246093577.1">
    <property type="nucleotide sequence ID" value="NZ_BAABLH010000006.1"/>
</dbReference>
<dbReference type="Proteomes" id="UP000320235">
    <property type="component" value="Unassembled WGS sequence"/>
</dbReference>
<dbReference type="AlphaFoldDB" id="A0A543EF29"/>
<dbReference type="Gene3D" id="1.50.10.100">
    <property type="entry name" value="Chondroitin AC/alginate lyase"/>
    <property type="match status" value="1"/>
</dbReference>
<evidence type="ECO:0000313" key="4">
    <source>
        <dbReference type="EMBL" id="TQM20190.1"/>
    </source>
</evidence>
<dbReference type="Pfam" id="PF07940">
    <property type="entry name" value="Hepar_II_III_C"/>
    <property type="match status" value="1"/>
</dbReference>
<dbReference type="SUPFAM" id="SSF48230">
    <property type="entry name" value="Chondroitin AC/alginate lyase"/>
    <property type="match status" value="1"/>
</dbReference>
<comment type="subcellular location">
    <subcellularLocation>
        <location evidence="1">Cell envelope</location>
    </subcellularLocation>
</comment>
<feature type="compositionally biased region" description="Basic and acidic residues" evidence="2">
    <location>
        <begin position="566"/>
        <end position="591"/>
    </location>
</feature>
<organism evidence="4 5">
    <name type="scientific">Microbacterium kyungheense</name>
    <dbReference type="NCBI Taxonomy" id="1263636"/>
    <lineage>
        <taxon>Bacteria</taxon>
        <taxon>Bacillati</taxon>
        <taxon>Actinomycetota</taxon>
        <taxon>Actinomycetes</taxon>
        <taxon>Micrococcales</taxon>
        <taxon>Microbacteriaceae</taxon>
        <taxon>Microbacterium</taxon>
    </lineage>
</organism>
<evidence type="ECO:0000256" key="1">
    <source>
        <dbReference type="ARBA" id="ARBA00004196"/>
    </source>
</evidence>
<evidence type="ECO:0000259" key="3">
    <source>
        <dbReference type="Pfam" id="PF07940"/>
    </source>
</evidence>
<feature type="domain" description="Heparinase II/III-like C-terminal" evidence="3">
    <location>
        <begin position="440"/>
        <end position="566"/>
    </location>
</feature>
<gene>
    <name evidence="4" type="ORF">FB391_3325</name>
</gene>
<dbReference type="InterPro" id="IPR008929">
    <property type="entry name" value="Chondroitin_lyas"/>
</dbReference>